<dbReference type="PRINTS" id="PR01301">
    <property type="entry name" value="RGSPROTEIN"/>
</dbReference>
<dbReference type="CDD" id="cd07440">
    <property type="entry name" value="RGS"/>
    <property type="match status" value="1"/>
</dbReference>
<feature type="compositionally biased region" description="Basic and acidic residues" evidence="3">
    <location>
        <begin position="1701"/>
        <end position="1712"/>
    </location>
</feature>
<dbReference type="Pfam" id="PF00615">
    <property type="entry name" value="RGS"/>
    <property type="match status" value="1"/>
</dbReference>
<feature type="compositionally biased region" description="Polar residues" evidence="3">
    <location>
        <begin position="1520"/>
        <end position="1533"/>
    </location>
</feature>
<feature type="domain" description="EF-hand" evidence="7">
    <location>
        <begin position="2012"/>
        <end position="2047"/>
    </location>
</feature>
<organism evidence="8 9">
    <name type="scientific">Oikopleura dioica</name>
    <name type="common">Tunicate</name>
    <dbReference type="NCBI Taxonomy" id="34765"/>
    <lineage>
        <taxon>Eukaryota</taxon>
        <taxon>Metazoa</taxon>
        <taxon>Chordata</taxon>
        <taxon>Tunicata</taxon>
        <taxon>Appendicularia</taxon>
        <taxon>Copelata</taxon>
        <taxon>Oikopleuridae</taxon>
        <taxon>Oikopleura</taxon>
    </lineage>
</organism>
<dbReference type="PROSITE" id="PS50132">
    <property type="entry name" value="RGS"/>
    <property type="match status" value="1"/>
</dbReference>
<dbReference type="SUPFAM" id="SSF50156">
    <property type="entry name" value="PDZ domain-like"/>
    <property type="match status" value="1"/>
</dbReference>
<feature type="domain" description="RGS" evidence="6">
    <location>
        <begin position="807"/>
        <end position="902"/>
    </location>
</feature>
<dbReference type="InterPro" id="IPR044926">
    <property type="entry name" value="RGS_subdomain_2"/>
</dbReference>
<feature type="compositionally biased region" description="Polar residues" evidence="3">
    <location>
        <begin position="967"/>
        <end position="979"/>
    </location>
</feature>
<evidence type="ECO:0000259" key="5">
    <source>
        <dbReference type="PROSITE" id="PS50106"/>
    </source>
</evidence>
<dbReference type="PROSITE" id="PS00018">
    <property type="entry name" value="EF_HAND_1"/>
    <property type="match status" value="1"/>
</dbReference>
<proteinExistence type="predicted"/>
<evidence type="ECO:0000256" key="2">
    <source>
        <dbReference type="ARBA" id="ARBA00022837"/>
    </source>
</evidence>
<keyword evidence="2" id="KW-0106">Calcium</keyword>
<dbReference type="Gene3D" id="2.60.40.150">
    <property type="entry name" value="C2 domain"/>
    <property type="match status" value="1"/>
</dbReference>
<dbReference type="InterPro" id="IPR048855">
    <property type="entry name" value="P2R3A_B_D_EF-hand"/>
</dbReference>
<dbReference type="InterPro" id="IPR001478">
    <property type="entry name" value="PDZ"/>
</dbReference>
<feature type="compositionally biased region" description="Basic and acidic residues" evidence="3">
    <location>
        <begin position="1307"/>
        <end position="1317"/>
    </location>
</feature>
<dbReference type="Gene3D" id="1.10.238.220">
    <property type="match status" value="1"/>
</dbReference>
<dbReference type="InterPro" id="IPR018247">
    <property type="entry name" value="EF_Hand_1_Ca_BS"/>
</dbReference>
<keyword evidence="9" id="KW-1185">Reference proteome</keyword>
<dbReference type="CDD" id="cd21504">
    <property type="entry name" value="PPP2R3A_B-like"/>
    <property type="match status" value="1"/>
</dbReference>
<feature type="compositionally biased region" description="Polar residues" evidence="3">
    <location>
        <begin position="1069"/>
        <end position="1081"/>
    </location>
</feature>
<feature type="compositionally biased region" description="Basic and acidic residues" evidence="3">
    <location>
        <begin position="1600"/>
        <end position="1615"/>
    </location>
</feature>
<feature type="region of interest" description="Disordered" evidence="3">
    <location>
        <begin position="1243"/>
        <end position="1269"/>
    </location>
</feature>
<dbReference type="Proteomes" id="UP001158576">
    <property type="component" value="Chromosome PAR"/>
</dbReference>
<dbReference type="PANTHER" id="PTHR14095">
    <property type="entry name" value="PHOSPHATASE 2A REGULATORY SUBUNIT-RELATED"/>
    <property type="match status" value="1"/>
</dbReference>
<feature type="compositionally biased region" description="Low complexity" evidence="3">
    <location>
        <begin position="1105"/>
        <end position="1129"/>
    </location>
</feature>
<dbReference type="InterPro" id="IPR011993">
    <property type="entry name" value="PH-like_dom_sf"/>
</dbReference>
<feature type="region of interest" description="Disordered" evidence="3">
    <location>
        <begin position="1446"/>
        <end position="1626"/>
    </location>
</feature>
<feature type="compositionally biased region" description="Low complexity" evidence="3">
    <location>
        <begin position="1581"/>
        <end position="1592"/>
    </location>
</feature>
<feature type="compositionally biased region" description="Pro residues" evidence="3">
    <location>
        <begin position="1320"/>
        <end position="1332"/>
    </location>
</feature>
<gene>
    <name evidence="8" type="ORF">OKIOD_LOCUS3509</name>
</gene>
<dbReference type="InterPro" id="IPR036034">
    <property type="entry name" value="PDZ_sf"/>
</dbReference>
<dbReference type="SMART" id="SM00228">
    <property type="entry name" value="PDZ"/>
    <property type="match status" value="1"/>
</dbReference>
<evidence type="ECO:0000256" key="3">
    <source>
        <dbReference type="SAM" id="MobiDB-lite"/>
    </source>
</evidence>
<feature type="compositionally biased region" description="Polar residues" evidence="3">
    <location>
        <begin position="1541"/>
        <end position="1569"/>
    </location>
</feature>
<feature type="compositionally biased region" description="Low complexity" evidence="3">
    <location>
        <begin position="1027"/>
        <end position="1049"/>
    </location>
</feature>
<dbReference type="Pfam" id="PF00595">
    <property type="entry name" value="PDZ"/>
    <property type="match status" value="1"/>
</dbReference>
<keyword evidence="1" id="KW-0479">Metal-binding</keyword>
<feature type="compositionally biased region" description="Polar residues" evidence="3">
    <location>
        <begin position="1251"/>
        <end position="1267"/>
    </location>
</feature>
<feature type="compositionally biased region" description="Polar residues" evidence="3">
    <location>
        <begin position="708"/>
        <end position="722"/>
    </location>
</feature>
<evidence type="ECO:0000313" key="8">
    <source>
        <dbReference type="EMBL" id="CAG5088734.1"/>
    </source>
</evidence>
<feature type="region of interest" description="Disordered" evidence="3">
    <location>
        <begin position="1665"/>
        <end position="1753"/>
    </location>
</feature>
<feature type="compositionally biased region" description="Polar residues" evidence="3">
    <location>
        <begin position="1091"/>
        <end position="1104"/>
    </location>
</feature>
<dbReference type="Gene3D" id="1.10.238.230">
    <property type="match status" value="1"/>
</dbReference>
<dbReference type="Pfam" id="PF21161">
    <property type="entry name" value="P2R3B_EF-hand"/>
    <property type="match status" value="1"/>
</dbReference>
<feature type="region of interest" description="Disordered" evidence="3">
    <location>
        <begin position="421"/>
        <end position="441"/>
    </location>
</feature>
<dbReference type="SMART" id="SM00315">
    <property type="entry name" value="RGS"/>
    <property type="match status" value="1"/>
</dbReference>
<accession>A0ABN7S5G3</accession>
<dbReference type="PANTHER" id="PTHR14095:SF0">
    <property type="entry name" value="MIP22305P"/>
    <property type="match status" value="1"/>
</dbReference>
<feature type="region of interest" description="Disordered" evidence="3">
    <location>
        <begin position="640"/>
        <end position="731"/>
    </location>
</feature>
<dbReference type="SUPFAM" id="SSF50729">
    <property type="entry name" value="PH domain-like"/>
    <property type="match status" value="1"/>
</dbReference>
<dbReference type="InterPro" id="IPR036305">
    <property type="entry name" value="RGS_sf"/>
</dbReference>
<dbReference type="SMART" id="SM00233">
    <property type="entry name" value="PH"/>
    <property type="match status" value="1"/>
</dbReference>
<evidence type="ECO:0000259" key="7">
    <source>
        <dbReference type="PROSITE" id="PS50222"/>
    </source>
</evidence>
<dbReference type="InterPro" id="IPR035892">
    <property type="entry name" value="C2_domain_sf"/>
</dbReference>
<feature type="compositionally biased region" description="Low complexity" evidence="3">
    <location>
        <begin position="1446"/>
        <end position="1463"/>
    </location>
</feature>
<feature type="domain" description="PH" evidence="4">
    <location>
        <begin position="466"/>
        <end position="573"/>
    </location>
</feature>
<reference evidence="8 9" key="1">
    <citation type="submission" date="2021-04" db="EMBL/GenBank/DDBJ databases">
        <authorList>
            <person name="Bliznina A."/>
        </authorList>
    </citation>
    <scope>NUCLEOTIDE SEQUENCE [LARGE SCALE GENOMIC DNA]</scope>
</reference>
<dbReference type="PROSITE" id="PS50222">
    <property type="entry name" value="EF_HAND_2"/>
    <property type="match status" value="1"/>
</dbReference>
<dbReference type="Gene3D" id="1.10.167.10">
    <property type="entry name" value="Regulator of G-protein Signalling 4, domain 2"/>
    <property type="match status" value="1"/>
</dbReference>
<dbReference type="Gene3D" id="1.10.238.10">
    <property type="entry name" value="EF-hand"/>
    <property type="match status" value="1"/>
</dbReference>
<protein>
    <submittedName>
        <fullName evidence="8">Oidioi.mRNA.OKI2018_I69.PAR.g11951.t1.cds</fullName>
    </submittedName>
</protein>
<dbReference type="PROSITE" id="PS50106">
    <property type="entry name" value="PDZ"/>
    <property type="match status" value="1"/>
</dbReference>
<dbReference type="InterPro" id="IPR002048">
    <property type="entry name" value="EF_hand_dom"/>
</dbReference>
<evidence type="ECO:0000259" key="4">
    <source>
        <dbReference type="PROSITE" id="PS50003"/>
    </source>
</evidence>
<dbReference type="InterPro" id="IPR011992">
    <property type="entry name" value="EF-hand-dom_pair"/>
</dbReference>
<dbReference type="InterPro" id="IPR041534">
    <property type="entry name" value="EF-hand_13"/>
</dbReference>
<feature type="region of interest" description="Disordered" evidence="3">
    <location>
        <begin position="1069"/>
        <end position="1156"/>
    </location>
</feature>
<dbReference type="Gene3D" id="2.30.29.30">
    <property type="entry name" value="Pleckstrin-homology domain (PH domain)/Phosphotyrosine-binding domain (PTB)"/>
    <property type="match status" value="1"/>
</dbReference>
<dbReference type="PROSITE" id="PS50003">
    <property type="entry name" value="PH_DOMAIN"/>
    <property type="match status" value="1"/>
</dbReference>
<evidence type="ECO:0000313" key="9">
    <source>
        <dbReference type="Proteomes" id="UP001158576"/>
    </source>
</evidence>
<dbReference type="InterPro" id="IPR001849">
    <property type="entry name" value="PH_domain"/>
</dbReference>
<dbReference type="Gene3D" id="2.30.42.10">
    <property type="match status" value="1"/>
</dbReference>
<sequence>MTMLAPVCKTATIRKLKRSHAELESQEAICVQPSRPILRSASVVRTKRLQPSVSETLYKSYTDDQPNKLIFNRGQLKLVVCGSENRLAVTVLEARSIQSKFPGTTMVLEAHLLPSPHPEMGQVSEPIKPNASNINKTFTFDINERLQSGTKLFIRVYLQKKGDAEPKFVGCMSFGARKIIQEQSIIKGWYYLLSENLGRRKHLAVSKTPDIYPSGHVAQKMAIRKPVQSVCDWSNSTSSSSAFSSIVAGDINGDRRVRWRDNHMIPLPLCSTPKSPRRVPSPLFEEGFSLHGQDISVQAEQVEIKELTIRRGWCGFGFTLVGECPAKVETVFEDCVAAQVGVKSGDSILSVNGQSVAEQNAARVSEAILRTVSDLHLEVEREILNNGSSKFSKQRAQETQSPRKIQKFNFSDDEEEILDDAGEASAPPKPEIMEESPRQGRLGGMNNLLKFDECLKPLRLLADGRDFVYSGAVFATISGVAQPQRVWIILLTDMMIITEYDSMEKRYVIIEEPIRLRQVTLDYEAFGPDGTPDLTWKISIDEEQGFGPRKYTFKADSAELAAMWKCSISRQIDLARRSQVETNDRTPSRCRSEADMNAYDVAADSLPRGGSTKNRRKSFGPARIDLAFVKLVSGARETIRNRRRNSTTNALEIPRFSPFQEQGKSFDEQQEDEYFTLKSSSSSSNLAGAKGQSRKSQLQADHRFLSKHASSSNLDQMNTSGDSGEGALSGERKSLPEKVNFAATWVSAKLLKKHRERKARRLESEANLGQLPINGTSALDRLVESDLCAIRLGLADTIACEASLSAFREFLAKEHSEENLCFWLACEEYKNFEELRDEKATQILEQFILSGAEQEINIDSETKRLAISGLEASPPDALCLVKAQEHVFKLMQTDTYMRFLRTLPPLPQKVEKDWDLLPANPMSATANPKAKEVVIRIPSYKSTVTNVSDYKQQPYHGFCFPLTDGSNVASPRNSTESSNPPDPSKPFVITSPQTARRTPVRVGDPLRIVVPSGSAIELGSPKSLRRSTSNESNYSTQSYQSQSSNTTMYNQQKSPVNAQMRTLNGNRPFVQTINQNSNDLNGNGRPEFSITVVNNKSPQTGERNSTSPSPSLSSSPSSSRTTKAFSSNSALNSFIPPEQRTISKRISPPGQKGLLDRSTARNIITAHLNQMVPTNDNSSQGSFILFLMIEINEDPTSPGVKGANNLRKAPRVHGQTHSWLAQAAESLHYLEKSRNIGHRDVGESRSVPLENHNNPNHSPVQRSLSQEPSERAVKMRTSVYIPNMSGNSLASHQQERVKRRRSLTKTSMHELGVEDLRPWAQPPPKSPIPPKSPSTDRTLDPFLALAMKNISPPPAETTTNTSSPEPRKSPVQKVLAPTGPSIKAPKVSLDCPDRPTMRALLDDLDNITIQAHQEIDKFKLEDQRNKALKEPNPITIQVPTVKSKFIPSSIQQQSSQKFQQKPSAVQSPPPSLKSAALQKSPTPQEDQLTKRTTSPELKRTSPPSQSAQNAISAPKIIRSSVGTTKTSTQTAPSKQDKTSFIGGSSRLSQLKNKLQNKIKSTPQEPTKPTSEAPKTAAVKISPVNSPEPVSSKSPPPQKEAPVEKLKPVEQQKKDILPASFAPEPVSPKKVEFAENLGSVENSAQSVKAWQESPERKTANIMAQMMKKVAEDEQAKSQPKPGVTPVAQVEAPKKRPQAITRQEPKSTVEKDLNRLLNPSFTPPAQESKPVAKSAPSIPAPTKPQQRPLPKKFPPVDKFHFPFGKPRPAGEMSGYLQAIDEYAKKNRKQEFFMKDMGPLVKEMKLPYYWKDPLFRACGGKSGGKISIFQLGSTWKKICETRFDSESQLMALLTNGMTRNYLIPSDLTPLITDVIETHPGLEFLRSAPEFHTRYVTTVIARLFYTASAWNKKLTLPGLRKSEFAQVLNSLDALDDINNEQRFFSYEHFYVIYCRFWELDSDHDLKIGPTDLSKYGDYSISVKAIDRILSGTVTTKRRVMEYSEFVWFIMSEEDKSTSTSSEYWFRVMDRDGDGAITIDDLEFFYAEQETRLRTLGVEPLPFIDLLCLMLDLVKPETKHIIALRDLKQCRLQHIFFDTFLNAEKYLDREQREPFDGNQDWNWARWATEEYSLLVADEDE</sequence>
<dbReference type="SUPFAM" id="SSF47473">
    <property type="entry name" value="EF-hand"/>
    <property type="match status" value="1"/>
</dbReference>
<name>A0ABN7S5G3_OIKDI</name>
<dbReference type="Pfam" id="PF17958">
    <property type="entry name" value="EF-hand_13"/>
    <property type="match status" value="1"/>
</dbReference>
<dbReference type="SUPFAM" id="SSF48097">
    <property type="entry name" value="Regulator of G-protein signaling, RGS"/>
    <property type="match status" value="1"/>
</dbReference>
<feature type="compositionally biased region" description="Polar residues" evidence="3">
    <location>
        <begin position="1477"/>
        <end position="1511"/>
    </location>
</feature>
<dbReference type="EMBL" id="OU015568">
    <property type="protein sequence ID" value="CAG5088734.1"/>
    <property type="molecule type" value="Genomic_DNA"/>
</dbReference>
<evidence type="ECO:0000259" key="6">
    <source>
        <dbReference type="PROSITE" id="PS50132"/>
    </source>
</evidence>
<feature type="domain" description="PDZ" evidence="5">
    <location>
        <begin position="306"/>
        <end position="383"/>
    </location>
</feature>
<feature type="region of interest" description="Disordered" evidence="3">
    <location>
        <begin position="967"/>
        <end position="1052"/>
    </location>
</feature>
<feature type="region of interest" description="Disordered" evidence="3">
    <location>
        <begin position="1283"/>
        <end position="1390"/>
    </location>
</feature>
<evidence type="ECO:0000256" key="1">
    <source>
        <dbReference type="ARBA" id="ARBA00022723"/>
    </source>
</evidence>
<dbReference type="InterPro" id="IPR016137">
    <property type="entry name" value="RGS"/>
</dbReference>